<dbReference type="InterPro" id="IPR020845">
    <property type="entry name" value="AMP-binding_CS"/>
</dbReference>
<feature type="domain" description="AMP-dependent synthetase/ligase" evidence="1">
    <location>
        <begin position="18"/>
        <end position="377"/>
    </location>
</feature>
<dbReference type="InterPro" id="IPR010071">
    <property type="entry name" value="AA_adenyl_dom"/>
</dbReference>
<keyword evidence="4" id="KW-1185">Reference proteome</keyword>
<dbReference type="PROSITE" id="PS00455">
    <property type="entry name" value="AMP_BINDING"/>
    <property type="match status" value="1"/>
</dbReference>
<dbReference type="GO" id="GO:0043041">
    <property type="term" value="P:amino acid activation for nonribosomal peptide biosynthetic process"/>
    <property type="evidence" value="ECO:0007669"/>
    <property type="project" value="TreeGrafter"/>
</dbReference>
<name>A0A0W7X1I7_9ACTN</name>
<dbReference type="PANTHER" id="PTHR45527:SF1">
    <property type="entry name" value="FATTY ACID SYNTHASE"/>
    <property type="match status" value="1"/>
</dbReference>
<dbReference type="OrthoDB" id="2472181at2"/>
<dbReference type="STRING" id="1765722.AT728_22570"/>
<evidence type="ECO:0000259" key="1">
    <source>
        <dbReference type="Pfam" id="PF00501"/>
    </source>
</evidence>
<dbReference type="InterPro" id="IPR025110">
    <property type="entry name" value="AMP-bd_C"/>
</dbReference>
<dbReference type="Proteomes" id="UP000054804">
    <property type="component" value="Unassembled WGS sequence"/>
</dbReference>
<dbReference type="GO" id="GO:0005737">
    <property type="term" value="C:cytoplasm"/>
    <property type="evidence" value="ECO:0007669"/>
    <property type="project" value="TreeGrafter"/>
</dbReference>
<protein>
    <recommendedName>
        <fullName evidence="5">Amino acid adenylation domain-containing protein</fullName>
    </recommendedName>
</protein>
<accession>A0A0W7X1I7</accession>
<feature type="domain" description="AMP-binding enzyme C-terminal" evidence="2">
    <location>
        <begin position="435"/>
        <end position="511"/>
    </location>
</feature>
<dbReference type="GO" id="GO:0031177">
    <property type="term" value="F:phosphopantetheine binding"/>
    <property type="evidence" value="ECO:0007669"/>
    <property type="project" value="TreeGrafter"/>
</dbReference>
<comment type="caution">
    <text evidence="3">The sequence shown here is derived from an EMBL/GenBank/DDBJ whole genome shotgun (WGS) entry which is preliminary data.</text>
</comment>
<organism evidence="3 4">
    <name type="scientific">Streptomyces silvensis</name>
    <dbReference type="NCBI Taxonomy" id="1765722"/>
    <lineage>
        <taxon>Bacteria</taxon>
        <taxon>Bacillati</taxon>
        <taxon>Actinomycetota</taxon>
        <taxon>Actinomycetes</taxon>
        <taxon>Kitasatosporales</taxon>
        <taxon>Streptomycetaceae</taxon>
        <taxon>Streptomyces</taxon>
    </lineage>
</organism>
<dbReference type="PANTHER" id="PTHR45527">
    <property type="entry name" value="NONRIBOSOMAL PEPTIDE SYNTHETASE"/>
    <property type="match status" value="1"/>
</dbReference>
<dbReference type="NCBIfam" id="TIGR01733">
    <property type="entry name" value="AA-adenyl-dom"/>
    <property type="match status" value="1"/>
</dbReference>
<gene>
    <name evidence="3" type="ORF">AT728_22570</name>
</gene>
<sequence>MTDLTTSDASPPLAHELFEARRALHPDLPAVIWGDKDLTYDDLGRDSDRLARALRAAGVADEPVGVFFDRGFAVAVAVLGVLKAGCAYVPLDPAYPDERLAAMLLDSGARILLTDKAVLDRIPVPDGTRATVLEDALSAVGDALPGVADAPRTAAPAIGRDSLAYVIYTSGSTGVPKGVAMPHGPLANLVDWQCGHSSCGTGDRTLQFSALSFDVSFQEMFSTWASGGTLVVADEATRRSCQALIELIDRASVRRMFLPFVALQALSEHARAAGVWPTSLREVVTAGEQLQVSPAVRALFQHLDGAVLVNQYGPSETHVVTSLELGGDPRTWPDRPSIGHPVTHVEAYVLDEDLRPQRPGLTGELWIGGPVLAQGYLGMPEATAERFRTVPGVARGGRIYRTGDLVAVQPDGAIQFLGRADGQVKIRGHRVEIGEVEASLRALPEIADAAVVVREGPGGGKQLVAFCVPAHGAEVGAAAVRRGLSARLPGHMIPSSFRALPSGLPLTPSGKADRRALARQL</sequence>
<dbReference type="GO" id="GO:0044550">
    <property type="term" value="P:secondary metabolite biosynthetic process"/>
    <property type="evidence" value="ECO:0007669"/>
    <property type="project" value="TreeGrafter"/>
</dbReference>
<evidence type="ECO:0000313" key="3">
    <source>
        <dbReference type="EMBL" id="KUF16720.1"/>
    </source>
</evidence>
<dbReference type="InterPro" id="IPR045851">
    <property type="entry name" value="AMP-bd_C_sf"/>
</dbReference>
<dbReference type="Gene3D" id="2.30.38.10">
    <property type="entry name" value="Luciferase, Domain 3"/>
    <property type="match status" value="1"/>
</dbReference>
<dbReference type="Pfam" id="PF13193">
    <property type="entry name" value="AMP-binding_C"/>
    <property type="match status" value="1"/>
</dbReference>
<dbReference type="AlphaFoldDB" id="A0A0W7X1I7"/>
<evidence type="ECO:0008006" key="5">
    <source>
        <dbReference type="Google" id="ProtNLM"/>
    </source>
</evidence>
<proteinExistence type="predicted"/>
<dbReference type="Pfam" id="PF00501">
    <property type="entry name" value="AMP-binding"/>
    <property type="match status" value="1"/>
</dbReference>
<dbReference type="InterPro" id="IPR000873">
    <property type="entry name" value="AMP-dep_synth/lig_dom"/>
</dbReference>
<dbReference type="EMBL" id="LOCL01000036">
    <property type="protein sequence ID" value="KUF16720.1"/>
    <property type="molecule type" value="Genomic_DNA"/>
</dbReference>
<dbReference type="Gene3D" id="3.40.50.980">
    <property type="match status" value="2"/>
</dbReference>
<reference evidence="3 4" key="1">
    <citation type="submission" date="2015-12" db="EMBL/GenBank/DDBJ databases">
        <title>Draft genome sequence of Streptomyces silvensis ATCC 53525, a producer of novel hormone antagonists.</title>
        <authorList>
            <person name="Johnston C.W."/>
            <person name="Li Y."/>
            <person name="Magarvey N.A."/>
        </authorList>
    </citation>
    <scope>NUCLEOTIDE SEQUENCE [LARGE SCALE GENOMIC DNA]</scope>
    <source>
        <strain evidence="3 4">ATCC 53525</strain>
    </source>
</reference>
<evidence type="ECO:0000259" key="2">
    <source>
        <dbReference type="Pfam" id="PF13193"/>
    </source>
</evidence>
<dbReference type="RefSeq" id="WP_058848989.1">
    <property type="nucleotide sequence ID" value="NZ_LOCL01000036.1"/>
</dbReference>
<dbReference type="Gene3D" id="3.30.300.30">
    <property type="match status" value="1"/>
</dbReference>
<dbReference type="FunFam" id="3.40.50.980:FF:000001">
    <property type="entry name" value="Non-ribosomal peptide synthetase"/>
    <property type="match status" value="1"/>
</dbReference>
<evidence type="ECO:0000313" key="4">
    <source>
        <dbReference type="Proteomes" id="UP000054804"/>
    </source>
</evidence>
<dbReference type="SUPFAM" id="SSF56801">
    <property type="entry name" value="Acetyl-CoA synthetase-like"/>
    <property type="match status" value="1"/>
</dbReference>